<protein>
    <submittedName>
        <fullName evidence="3">N-acetylmuramoyl-L-alanine amidase</fullName>
    </submittedName>
</protein>
<evidence type="ECO:0000313" key="4">
    <source>
        <dbReference type="Proteomes" id="UP001206692"/>
    </source>
</evidence>
<reference evidence="3 4" key="1">
    <citation type="submission" date="2022-06" db="EMBL/GenBank/DDBJ databases">
        <title>Isolation of gut microbiota from human fecal samples.</title>
        <authorList>
            <person name="Pamer E.G."/>
            <person name="Barat B."/>
            <person name="Waligurski E."/>
            <person name="Medina S."/>
            <person name="Paddock L."/>
            <person name="Mostad J."/>
        </authorList>
    </citation>
    <scope>NUCLEOTIDE SEQUENCE [LARGE SCALE GENOMIC DNA]</scope>
    <source>
        <strain evidence="3 4">DFI.1.1</strain>
    </source>
</reference>
<organism evidence="3 4">
    <name type="scientific">Megasphaera massiliensis</name>
    <dbReference type="NCBI Taxonomy" id="1232428"/>
    <lineage>
        <taxon>Bacteria</taxon>
        <taxon>Bacillati</taxon>
        <taxon>Bacillota</taxon>
        <taxon>Negativicutes</taxon>
        <taxon>Veillonellales</taxon>
        <taxon>Veillonellaceae</taxon>
        <taxon>Megasphaera</taxon>
    </lineage>
</organism>
<comment type="caution">
    <text evidence="3">The sequence shown here is derived from an EMBL/GenBank/DDBJ whole genome shotgun (WGS) entry which is preliminary data.</text>
</comment>
<dbReference type="EMBL" id="JANGEW010000013">
    <property type="protein sequence ID" value="MCQ5342878.1"/>
    <property type="molecule type" value="Genomic_DNA"/>
</dbReference>
<proteinExistence type="predicted"/>
<dbReference type="Proteomes" id="UP001206692">
    <property type="component" value="Unassembled WGS sequence"/>
</dbReference>
<dbReference type="InterPro" id="IPR002508">
    <property type="entry name" value="MurNAc-LAA_cat"/>
</dbReference>
<keyword evidence="4" id="KW-1185">Reference proteome</keyword>
<evidence type="ECO:0000259" key="2">
    <source>
        <dbReference type="SMART" id="SM00646"/>
    </source>
</evidence>
<accession>A0ABT1SSM4</accession>
<keyword evidence="1" id="KW-0378">Hydrolase</keyword>
<dbReference type="Gene3D" id="3.40.630.40">
    <property type="entry name" value="Zn-dependent exopeptidases"/>
    <property type="match status" value="1"/>
</dbReference>
<dbReference type="RefSeq" id="WP_256179145.1">
    <property type="nucleotide sequence ID" value="NZ_JANGDR010000013.1"/>
</dbReference>
<dbReference type="PANTHER" id="PTHR30404:SF0">
    <property type="entry name" value="N-ACETYLMURAMOYL-L-ALANINE AMIDASE AMIC"/>
    <property type="match status" value="1"/>
</dbReference>
<gene>
    <name evidence="3" type="ORF">NE675_07565</name>
</gene>
<dbReference type="SMART" id="SM00646">
    <property type="entry name" value="Ami_3"/>
    <property type="match status" value="1"/>
</dbReference>
<dbReference type="CDD" id="cd02696">
    <property type="entry name" value="MurNAc-LAA"/>
    <property type="match status" value="1"/>
</dbReference>
<dbReference type="Pfam" id="PF01520">
    <property type="entry name" value="Amidase_3"/>
    <property type="match status" value="1"/>
</dbReference>
<dbReference type="PANTHER" id="PTHR30404">
    <property type="entry name" value="N-ACETYLMURAMOYL-L-ALANINE AMIDASE"/>
    <property type="match status" value="1"/>
</dbReference>
<dbReference type="InterPro" id="IPR050695">
    <property type="entry name" value="N-acetylmuramoyl_amidase_3"/>
</dbReference>
<name>A0ABT1SSM4_9FIRM</name>
<sequence>MKVYVNAGHDRQLDSGAVNPRLDLRECDAAYELACLVMSYLEDNGIAVHFGQSDDLYAVCDEANWEDCDLFISLHFNAFNGRASGTETLISGSTGSLMLGHCIQSNVKAVLNLPNRGLKERPGLFVLRSTMMPAVLVEVCFIDNDSDWRRYEAHKDAVARAIATGILQYPAQMKGAALWGEAA</sequence>
<dbReference type="SUPFAM" id="SSF53187">
    <property type="entry name" value="Zn-dependent exopeptidases"/>
    <property type="match status" value="1"/>
</dbReference>
<evidence type="ECO:0000313" key="3">
    <source>
        <dbReference type="EMBL" id="MCQ5342878.1"/>
    </source>
</evidence>
<evidence type="ECO:0000256" key="1">
    <source>
        <dbReference type="ARBA" id="ARBA00022801"/>
    </source>
</evidence>
<feature type="domain" description="MurNAc-LAA" evidence="2">
    <location>
        <begin position="60"/>
        <end position="167"/>
    </location>
</feature>